<evidence type="ECO:0000256" key="2">
    <source>
        <dbReference type="SAM" id="SignalP"/>
    </source>
</evidence>
<dbReference type="Proteomes" id="UP000239896">
    <property type="component" value="Unassembled WGS sequence"/>
</dbReference>
<feature type="signal peptide" evidence="2">
    <location>
        <begin position="1"/>
        <end position="24"/>
    </location>
</feature>
<protein>
    <recommendedName>
        <fullName evidence="5">Adhesin</fullName>
    </recommendedName>
</protein>
<sequence>MKTFQKAPLALAITALMAAPYALANEFETNSDINSDFTNSIDVELMHSSDTDKAFRVRVGVRDPARHYSGATVDSKQLNDNNDVENIASDNNATVEEGVGAGASGNIGINVAAGDNNSQANDAALSASDAARVFGQAAAFSAQSSSNNNVRNSGSPNNAVVGGSSLQDATGNIGLNVAAGVANAQQNSLAASANTNSGSADATAGGVQTAYNNTTNNEPHIRREVQAVAVDADFEVDASGLIMDQIGDVYPDIWTGSSHPGGSADGHFDLDTITQGGSDYNDDGGALAFMAAGDTTLEGTISGQMPAYVTVYEFHSNDATLGGNALSGASGNIGVNVAAGTNNLQRNSMSIASASGGANGGGGGGGEQ</sequence>
<evidence type="ECO:0000313" key="3">
    <source>
        <dbReference type="EMBL" id="PRY72627.1"/>
    </source>
</evidence>
<feature type="region of interest" description="Disordered" evidence="1">
    <location>
        <begin position="193"/>
        <end position="215"/>
    </location>
</feature>
<gene>
    <name evidence="3" type="ORF">BCL64_103106</name>
</gene>
<name>A0A2T0VQ72_9GAMM</name>
<reference evidence="3 4" key="1">
    <citation type="submission" date="2018-03" db="EMBL/GenBank/DDBJ databases">
        <title>Comparative analysis of microorganisms from saline springs in Andes Mountain Range, Colombia.</title>
        <authorList>
            <person name="Rubin E."/>
        </authorList>
    </citation>
    <scope>NUCLEOTIDE SEQUENCE [LARGE SCALE GENOMIC DNA]</scope>
    <source>
        <strain evidence="3 4">USBA 854</strain>
    </source>
</reference>
<feature type="region of interest" description="Disordered" evidence="1">
    <location>
        <begin position="142"/>
        <end position="163"/>
    </location>
</feature>
<evidence type="ECO:0000256" key="1">
    <source>
        <dbReference type="SAM" id="MobiDB-lite"/>
    </source>
</evidence>
<evidence type="ECO:0000313" key="4">
    <source>
        <dbReference type="Proteomes" id="UP000239896"/>
    </source>
</evidence>
<dbReference type="AlphaFoldDB" id="A0A2T0VQ72"/>
<dbReference type="EMBL" id="PVTM01000003">
    <property type="protein sequence ID" value="PRY72627.1"/>
    <property type="molecule type" value="Genomic_DNA"/>
</dbReference>
<keyword evidence="4" id="KW-1185">Reference proteome</keyword>
<keyword evidence="2" id="KW-0732">Signal</keyword>
<feature type="chain" id="PRO_5015438978" description="Adhesin" evidence="2">
    <location>
        <begin position="25"/>
        <end position="368"/>
    </location>
</feature>
<accession>A0A2T0VQ72</accession>
<feature type="compositionally biased region" description="Low complexity" evidence="1">
    <location>
        <begin position="193"/>
        <end position="204"/>
    </location>
</feature>
<organism evidence="3 4">
    <name type="scientific">Halomonas ventosae</name>
    <dbReference type="NCBI Taxonomy" id="229007"/>
    <lineage>
        <taxon>Bacteria</taxon>
        <taxon>Pseudomonadati</taxon>
        <taxon>Pseudomonadota</taxon>
        <taxon>Gammaproteobacteria</taxon>
        <taxon>Oceanospirillales</taxon>
        <taxon>Halomonadaceae</taxon>
        <taxon>Halomonas</taxon>
    </lineage>
</organism>
<evidence type="ECO:0008006" key="5">
    <source>
        <dbReference type="Google" id="ProtNLM"/>
    </source>
</evidence>
<comment type="caution">
    <text evidence="3">The sequence shown here is derived from an EMBL/GenBank/DDBJ whole genome shotgun (WGS) entry which is preliminary data.</text>
</comment>
<dbReference type="RefSeq" id="WP_106229772.1">
    <property type="nucleotide sequence ID" value="NZ_PVTM01000003.1"/>
</dbReference>
<feature type="compositionally biased region" description="Low complexity" evidence="1">
    <location>
        <begin position="142"/>
        <end position="158"/>
    </location>
</feature>
<proteinExistence type="predicted"/>